<evidence type="ECO:0000313" key="1">
    <source>
        <dbReference type="EMBL" id="EHR38706.1"/>
    </source>
</evidence>
<dbReference type="EMBL" id="ADMB01000024">
    <property type="protein sequence ID" value="EHR38706.1"/>
    <property type="molecule type" value="Genomic_DNA"/>
</dbReference>
<protein>
    <submittedName>
        <fullName evidence="1">Uncharacterized protein</fullName>
    </submittedName>
</protein>
<comment type="caution">
    <text evidence="1">The sequence shown here is derived from an EMBL/GenBank/DDBJ whole genome shotgun (WGS) entry which is preliminary data.</text>
</comment>
<accession>A0ABP2NLU9</accession>
<reference evidence="1 2" key="1">
    <citation type="submission" date="2012-01" db="EMBL/GenBank/DDBJ databases">
        <title>The Genome Sequence of Megamonas funiformis YIT 11815.</title>
        <authorList>
            <consortium name="The Broad Institute Genome Sequencing Platform"/>
            <person name="Earl A."/>
            <person name="Ward D."/>
            <person name="Feldgarden M."/>
            <person name="Gevers D."/>
            <person name="Morotomi M."/>
            <person name="Young S.K."/>
            <person name="Zeng Q."/>
            <person name="Gargeya S."/>
            <person name="Fitzgerald M."/>
            <person name="Haas B."/>
            <person name="Abouelleil A."/>
            <person name="Alvarado L."/>
            <person name="Arachchi H.M."/>
            <person name="Berlin A."/>
            <person name="Chapman S.B."/>
            <person name="Gearin G."/>
            <person name="Goldberg J."/>
            <person name="Griggs A."/>
            <person name="Gujja S."/>
            <person name="Hansen M."/>
            <person name="Heiman D."/>
            <person name="Howarth C."/>
            <person name="Larimer J."/>
            <person name="Lui A."/>
            <person name="MacDonald P.J.P."/>
            <person name="McCowen C."/>
            <person name="Montmayeur A."/>
            <person name="Murphy C."/>
            <person name="Neiman D."/>
            <person name="Pearson M."/>
            <person name="Priest M."/>
            <person name="Roberts A."/>
            <person name="Saif S."/>
            <person name="Shea T."/>
            <person name="Sisk P."/>
            <person name="Stolte C."/>
            <person name="Sykes S."/>
            <person name="Wortman J."/>
            <person name="Nusbaum C."/>
            <person name="Birren B."/>
        </authorList>
    </citation>
    <scope>NUCLEOTIDE SEQUENCE [LARGE SCALE GENOMIC DNA]</scope>
    <source>
        <strain evidence="1 2">YIT 11815</strain>
    </source>
</reference>
<dbReference type="Proteomes" id="UP000005963">
    <property type="component" value="Unassembled WGS sequence"/>
</dbReference>
<name>A0ABP2NLU9_9FIRM</name>
<keyword evidence="2" id="KW-1185">Reference proteome</keyword>
<gene>
    <name evidence="1" type="ORF">HMPREF9454_00511</name>
</gene>
<sequence>MGKYLKSIKKVIKAMEQKTGLILLLSRQEIFSPEKERKFYILKLRCIKNKKDILSSASEPVFLRQLVELFKLDRKELMRKLQPNKQRGDG</sequence>
<proteinExistence type="predicted"/>
<evidence type="ECO:0000313" key="2">
    <source>
        <dbReference type="Proteomes" id="UP000005963"/>
    </source>
</evidence>
<dbReference type="GeneID" id="62778781"/>
<organism evidence="1 2">
    <name type="scientific">Megamonas funiformis YIT 11815</name>
    <dbReference type="NCBI Taxonomy" id="742816"/>
    <lineage>
        <taxon>Bacteria</taxon>
        <taxon>Bacillati</taxon>
        <taxon>Bacillota</taxon>
        <taxon>Negativicutes</taxon>
        <taxon>Selenomonadales</taxon>
        <taxon>Selenomonadaceae</taxon>
        <taxon>Megamonas</taxon>
    </lineage>
</organism>
<dbReference type="RefSeq" id="WP_008537727.1">
    <property type="nucleotide sequence ID" value="NZ_JH601090.1"/>
</dbReference>